<protein>
    <submittedName>
        <fullName evidence="4">AcrR family transcriptional regulator</fullName>
    </submittedName>
</protein>
<sequence length="177" mass="20737">MQKRQTETKTYIRQALGQLLREEPLEQISISQICKKAGINRGTFYLHFSDKADMMEQYKEEWLAAMDIRIQEHRDQPETVILSILEFVEEDQVFISALSQSKNFLFAQAIKDTLYRIICLYPFWEKQAYLRYDLPAEFAREVYIASIESVISHWIATDFQQSPQELAQMISGLALAD</sequence>
<reference evidence="4 5" key="1">
    <citation type="submission" date="2024-06" db="EMBL/GenBank/DDBJ databases">
        <title>Genomic Encyclopedia of Type Strains, Phase IV (KMG-IV): sequencing the most valuable type-strain genomes for metagenomic binning, comparative biology and taxonomic classification.</title>
        <authorList>
            <person name="Goeker M."/>
        </authorList>
    </citation>
    <scope>NUCLEOTIDE SEQUENCE [LARGE SCALE GENOMIC DNA]</scope>
    <source>
        <strain evidence="4 5">DSM 15349</strain>
    </source>
</reference>
<evidence type="ECO:0000256" key="1">
    <source>
        <dbReference type="ARBA" id="ARBA00023125"/>
    </source>
</evidence>
<comment type="caution">
    <text evidence="4">The sequence shown here is derived from an EMBL/GenBank/DDBJ whole genome shotgun (WGS) entry which is preliminary data.</text>
</comment>
<dbReference type="EMBL" id="JBEPMK010000002">
    <property type="protein sequence ID" value="MET3644084.1"/>
    <property type="molecule type" value="Genomic_DNA"/>
</dbReference>
<dbReference type="InterPro" id="IPR009057">
    <property type="entry name" value="Homeodomain-like_sf"/>
</dbReference>
<keyword evidence="5" id="KW-1185">Reference proteome</keyword>
<feature type="DNA-binding region" description="H-T-H motif" evidence="2">
    <location>
        <begin position="29"/>
        <end position="48"/>
    </location>
</feature>
<dbReference type="PANTHER" id="PTHR43479:SF7">
    <property type="entry name" value="TETR-FAMILY TRANSCRIPTIONAL REGULATOR"/>
    <property type="match status" value="1"/>
</dbReference>
<evidence type="ECO:0000256" key="2">
    <source>
        <dbReference type="PROSITE-ProRule" id="PRU00335"/>
    </source>
</evidence>
<dbReference type="InterPro" id="IPR001647">
    <property type="entry name" value="HTH_TetR"/>
</dbReference>
<dbReference type="SUPFAM" id="SSF46689">
    <property type="entry name" value="Homeodomain-like"/>
    <property type="match status" value="1"/>
</dbReference>
<dbReference type="RefSeq" id="WP_253363602.1">
    <property type="nucleotide sequence ID" value="NZ_JALJXU010000002.1"/>
</dbReference>
<name>A0ABV2JM60_9STRE</name>
<organism evidence="4 5">
    <name type="scientific">Streptococcus gallinaceus</name>
    <dbReference type="NCBI Taxonomy" id="165758"/>
    <lineage>
        <taxon>Bacteria</taxon>
        <taxon>Bacillati</taxon>
        <taxon>Bacillota</taxon>
        <taxon>Bacilli</taxon>
        <taxon>Lactobacillales</taxon>
        <taxon>Streptococcaceae</taxon>
        <taxon>Streptococcus</taxon>
    </lineage>
</organism>
<dbReference type="PANTHER" id="PTHR43479">
    <property type="entry name" value="ACREF/ENVCD OPERON REPRESSOR-RELATED"/>
    <property type="match status" value="1"/>
</dbReference>
<feature type="domain" description="HTH tetR-type" evidence="3">
    <location>
        <begin position="6"/>
        <end position="66"/>
    </location>
</feature>
<accession>A0ABV2JM60</accession>
<proteinExistence type="predicted"/>
<evidence type="ECO:0000313" key="4">
    <source>
        <dbReference type="EMBL" id="MET3644084.1"/>
    </source>
</evidence>
<dbReference type="Pfam" id="PF14278">
    <property type="entry name" value="TetR_C_8"/>
    <property type="match status" value="1"/>
</dbReference>
<evidence type="ECO:0000259" key="3">
    <source>
        <dbReference type="PROSITE" id="PS50977"/>
    </source>
</evidence>
<dbReference type="InterPro" id="IPR039532">
    <property type="entry name" value="TetR_C_Firmicutes"/>
</dbReference>
<dbReference type="PROSITE" id="PS50977">
    <property type="entry name" value="HTH_TETR_2"/>
    <property type="match status" value="1"/>
</dbReference>
<dbReference type="Pfam" id="PF00440">
    <property type="entry name" value="TetR_N"/>
    <property type="match status" value="1"/>
</dbReference>
<evidence type="ECO:0000313" key="5">
    <source>
        <dbReference type="Proteomes" id="UP001549055"/>
    </source>
</evidence>
<dbReference type="Gene3D" id="1.10.357.10">
    <property type="entry name" value="Tetracycline Repressor, domain 2"/>
    <property type="match status" value="1"/>
</dbReference>
<dbReference type="InterPro" id="IPR050624">
    <property type="entry name" value="HTH-type_Tx_Regulator"/>
</dbReference>
<gene>
    <name evidence="4" type="ORF">ABID27_000706</name>
</gene>
<keyword evidence="1 2" id="KW-0238">DNA-binding</keyword>
<dbReference type="Proteomes" id="UP001549055">
    <property type="component" value="Unassembled WGS sequence"/>
</dbReference>